<evidence type="ECO:0000313" key="7">
    <source>
        <dbReference type="Proteomes" id="UP000320048"/>
    </source>
</evidence>
<gene>
    <name evidence="6" type="ORF">E6H04_05245</name>
</gene>
<keyword evidence="4 6" id="KW-0067">ATP-binding</keyword>
<sequence length="351" mass="38254">MLAWPREARRRSVRRRAYRGVRRPRCGSSTPCKLRGPRIRIEAVVQSGGVPCDFQARPGEILGFLGPNGAGKTTTMRILTGFLPPTSGQASIDGCDVVEKPLEAKRRLGYLPEVVPLYEDFTAVEYLKFVARLKGVERRKVAAAVDRAITLCAVTAVADRLVRNLSRGYRQRLGLAQAIVHDPPVLILDEPTSAMDPRQIVEIRNVIKGLRGSHTVILSTHILPEATAVCDRVIIINEGKVVAVDTYEQLAARLRSSEKTLVRAARPDGGLTDRLRNLPGVVHVTPGRGPGELMVEAVLGRDLREEIARTIVGSGAGLLELRPLGMSLEDVFLRLVTHEEAPAGATEDRGG</sequence>
<comment type="caution">
    <text evidence="6">The sequence shown here is derived from an EMBL/GenBank/DDBJ whole genome shotgun (WGS) entry which is preliminary data.</text>
</comment>
<dbReference type="InterPro" id="IPR003593">
    <property type="entry name" value="AAA+_ATPase"/>
</dbReference>
<keyword evidence="3" id="KW-0547">Nucleotide-binding</keyword>
<name>A0A537JF41_9BACT</name>
<dbReference type="CDD" id="cd03230">
    <property type="entry name" value="ABC_DR_subfamily_A"/>
    <property type="match status" value="1"/>
</dbReference>
<dbReference type="Pfam" id="PF00005">
    <property type="entry name" value="ABC_tran"/>
    <property type="match status" value="1"/>
</dbReference>
<reference evidence="6 7" key="1">
    <citation type="journal article" date="2019" name="Nat. Microbiol.">
        <title>Mediterranean grassland soil C-N compound turnover is dependent on rainfall and depth, and is mediated by genomically divergent microorganisms.</title>
        <authorList>
            <person name="Diamond S."/>
            <person name="Andeer P.F."/>
            <person name="Li Z."/>
            <person name="Crits-Christoph A."/>
            <person name="Burstein D."/>
            <person name="Anantharaman K."/>
            <person name="Lane K.R."/>
            <person name="Thomas B.C."/>
            <person name="Pan C."/>
            <person name="Northen T.R."/>
            <person name="Banfield J.F."/>
        </authorList>
    </citation>
    <scope>NUCLEOTIDE SEQUENCE [LARGE SCALE GENOMIC DNA]</scope>
    <source>
        <strain evidence="6">NP_7</strain>
    </source>
</reference>
<dbReference type="SMART" id="SM00382">
    <property type="entry name" value="AAA"/>
    <property type="match status" value="1"/>
</dbReference>
<dbReference type="GO" id="GO:0016887">
    <property type="term" value="F:ATP hydrolysis activity"/>
    <property type="evidence" value="ECO:0007669"/>
    <property type="project" value="InterPro"/>
</dbReference>
<evidence type="ECO:0000256" key="2">
    <source>
        <dbReference type="ARBA" id="ARBA00022448"/>
    </source>
</evidence>
<proteinExistence type="inferred from homology"/>
<dbReference type="GO" id="GO:0005524">
    <property type="term" value="F:ATP binding"/>
    <property type="evidence" value="ECO:0007669"/>
    <property type="project" value="UniProtKB-KW"/>
</dbReference>
<dbReference type="PANTHER" id="PTHR43335">
    <property type="entry name" value="ABC TRANSPORTER, ATP-BINDING PROTEIN"/>
    <property type="match status" value="1"/>
</dbReference>
<protein>
    <submittedName>
        <fullName evidence="6">ABC transporter ATP-binding protein</fullName>
    </submittedName>
</protein>
<dbReference type="InterPro" id="IPR003439">
    <property type="entry name" value="ABC_transporter-like_ATP-bd"/>
</dbReference>
<feature type="domain" description="ABC transporter" evidence="5">
    <location>
        <begin position="34"/>
        <end position="263"/>
    </location>
</feature>
<comment type="similarity">
    <text evidence="1">Belongs to the ABC transporter superfamily.</text>
</comment>
<evidence type="ECO:0000313" key="6">
    <source>
        <dbReference type="EMBL" id="TMI82177.1"/>
    </source>
</evidence>
<dbReference type="SUPFAM" id="SSF52540">
    <property type="entry name" value="P-loop containing nucleoside triphosphate hydrolases"/>
    <property type="match status" value="1"/>
</dbReference>
<dbReference type="EMBL" id="VBAO01000139">
    <property type="protein sequence ID" value="TMI82177.1"/>
    <property type="molecule type" value="Genomic_DNA"/>
</dbReference>
<dbReference type="AlphaFoldDB" id="A0A537JF41"/>
<keyword evidence="2" id="KW-0813">Transport</keyword>
<dbReference type="Proteomes" id="UP000320048">
    <property type="component" value="Unassembled WGS sequence"/>
</dbReference>
<dbReference type="InterPro" id="IPR027417">
    <property type="entry name" value="P-loop_NTPase"/>
</dbReference>
<evidence type="ECO:0000256" key="3">
    <source>
        <dbReference type="ARBA" id="ARBA00022741"/>
    </source>
</evidence>
<accession>A0A537JF41</accession>
<evidence type="ECO:0000259" key="5">
    <source>
        <dbReference type="PROSITE" id="PS50893"/>
    </source>
</evidence>
<dbReference type="Gene3D" id="3.40.50.300">
    <property type="entry name" value="P-loop containing nucleotide triphosphate hydrolases"/>
    <property type="match status" value="1"/>
</dbReference>
<evidence type="ECO:0000256" key="1">
    <source>
        <dbReference type="ARBA" id="ARBA00005417"/>
    </source>
</evidence>
<organism evidence="6 7">
    <name type="scientific">Candidatus Segetimicrobium genomatis</name>
    <dbReference type="NCBI Taxonomy" id="2569760"/>
    <lineage>
        <taxon>Bacteria</taxon>
        <taxon>Bacillati</taxon>
        <taxon>Candidatus Sysuimicrobiota</taxon>
        <taxon>Candidatus Sysuimicrobiia</taxon>
        <taxon>Candidatus Sysuimicrobiales</taxon>
        <taxon>Candidatus Segetimicrobiaceae</taxon>
        <taxon>Candidatus Segetimicrobium</taxon>
    </lineage>
</organism>
<evidence type="ECO:0000256" key="4">
    <source>
        <dbReference type="ARBA" id="ARBA00022840"/>
    </source>
</evidence>
<dbReference type="PANTHER" id="PTHR43335:SF4">
    <property type="entry name" value="ABC TRANSPORTER, ATP-BINDING PROTEIN"/>
    <property type="match status" value="1"/>
</dbReference>
<dbReference type="PROSITE" id="PS50893">
    <property type="entry name" value="ABC_TRANSPORTER_2"/>
    <property type="match status" value="1"/>
</dbReference>